<dbReference type="EMBL" id="CP081297">
    <property type="protein sequence ID" value="QZD86727.1"/>
    <property type="molecule type" value="Genomic_DNA"/>
</dbReference>
<dbReference type="SUPFAM" id="SSF56024">
    <property type="entry name" value="Phospholipase D/nuclease"/>
    <property type="match status" value="1"/>
</dbReference>
<evidence type="ECO:0000313" key="2">
    <source>
        <dbReference type="EMBL" id="QZD86727.1"/>
    </source>
</evidence>
<accession>A0ABX8ZCL5</accession>
<name>A0ABX8ZCL5_9SPHN</name>
<dbReference type="Pfam" id="PF13091">
    <property type="entry name" value="PLDc_2"/>
    <property type="match status" value="1"/>
</dbReference>
<proteinExistence type="predicted"/>
<gene>
    <name evidence="2" type="ORF">K3166_11015</name>
</gene>
<dbReference type="Gene3D" id="3.30.870.10">
    <property type="entry name" value="Endonuclease Chain A"/>
    <property type="match status" value="1"/>
</dbReference>
<evidence type="ECO:0000313" key="3">
    <source>
        <dbReference type="Proteomes" id="UP000824280"/>
    </source>
</evidence>
<sequence length="456" mass="50981">MMSPEEIAQQHDDRPGYRVVDFEEVGLPVYKIRSIVLTLEPKAFSAIEEFVLRTIEAGLTDPQEIAAFLGLATTLVEATASTLLREDSVKVNSDGTLSLTEKSRSILQGEKLKAPREQALIFWFDGLTRKPIEPPHALEPRYLKERGMREIRPYPSNRPEADEIDAEQLQKVLPGGKSKRVQSPDILQVQSVERAYMHFVPATALIFRSDTKSEIQVGFAIDGRLSKEHEAAFANSDGPQKSGMESAILKATAEKDQSGLNLPIGPLRGPKGSAIQRRQDAAERFRSKFADGDQKSSGAASAGVDMVSVYEHPELLRDAIQSSRRRLIIVSPWITPAVVDRTFMEKLKNLISSGVKVYIGYGLGDDRNFPKLENQLDELAKSNKNFTLARLGDTHAKILIKDDEYLVTTSFNWLSFRGDPRRAFREEWGMKVTIRDQVNAAADKFVRRISRSGERG</sequence>
<dbReference type="Proteomes" id="UP000824280">
    <property type="component" value="Chromosome"/>
</dbReference>
<feature type="domain" description="Phospholipase D-like" evidence="1">
    <location>
        <begin position="316"/>
        <end position="414"/>
    </location>
</feature>
<dbReference type="InterPro" id="IPR025202">
    <property type="entry name" value="PLD-like_dom"/>
</dbReference>
<protein>
    <recommendedName>
        <fullName evidence="1">Phospholipase D-like domain-containing protein</fullName>
    </recommendedName>
</protein>
<reference evidence="2 3" key="1">
    <citation type="submission" date="2021-08" db="EMBL/GenBank/DDBJ databases">
        <title>Comparative Genomics Analysis of the Genus Qipengyuania Reveals Extensive Genetic Diversity and Metabolic Versatility, Including the Description of Fifteen Novel Species.</title>
        <authorList>
            <person name="Liu Y."/>
        </authorList>
    </citation>
    <scope>NUCLEOTIDE SEQUENCE [LARGE SCALE GENOMIC DNA]</scope>
    <source>
        <strain evidence="2 3">1XM2-8</strain>
    </source>
</reference>
<evidence type="ECO:0000259" key="1">
    <source>
        <dbReference type="Pfam" id="PF13091"/>
    </source>
</evidence>
<keyword evidence="3" id="KW-1185">Reference proteome</keyword>
<organism evidence="2 3">
    <name type="scientific">Qipengyuania psychrotolerans</name>
    <dbReference type="NCBI Taxonomy" id="2867238"/>
    <lineage>
        <taxon>Bacteria</taxon>
        <taxon>Pseudomonadati</taxon>
        <taxon>Pseudomonadota</taxon>
        <taxon>Alphaproteobacteria</taxon>
        <taxon>Sphingomonadales</taxon>
        <taxon>Erythrobacteraceae</taxon>
        <taxon>Qipengyuania</taxon>
    </lineage>
</organism>